<protein>
    <submittedName>
        <fullName evidence="2">Penicillin acylase family protein</fullName>
    </submittedName>
</protein>
<dbReference type="Pfam" id="PF01804">
    <property type="entry name" value="Penicil_amidase"/>
    <property type="match status" value="1"/>
</dbReference>
<dbReference type="InterPro" id="IPR029055">
    <property type="entry name" value="Ntn_hydrolases_N"/>
</dbReference>
<dbReference type="InterPro" id="IPR023343">
    <property type="entry name" value="Penicillin_amidase_dom1"/>
</dbReference>
<feature type="non-terminal residue" evidence="2">
    <location>
        <position position="203"/>
    </location>
</feature>
<keyword evidence="3" id="KW-1185">Reference proteome</keyword>
<proteinExistence type="inferred from homology"/>
<dbReference type="PANTHER" id="PTHR34218:SF3">
    <property type="entry name" value="ACYL-HOMOSERINE LACTONE ACYLASE PVDQ"/>
    <property type="match status" value="1"/>
</dbReference>
<reference evidence="3" key="1">
    <citation type="journal article" date="2019" name="Int. J. Syst. Evol. Microbiol.">
        <title>The Global Catalogue of Microorganisms (GCM) 10K type strain sequencing project: providing services to taxonomists for standard genome sequencing and annotation.</title>
        <authorList>
            <consortium name="The Broad Institute Genomics Platform"/>
            <consortium name="The Broad Institute Genome Sequencing Center for Infectious Disease"/>
            <person name="Wu L."/>
            <person name="Ma J."/>
        </authorList>
    </citation>
    <scope>NUCLEOTIDE SEQUENCE [LARGE SCALE GENOMIC DNA]</scope>
    <source>
        <strain evidence="3">JCM 32148</strain>
    </source>
</reference>
<evidence type="ECO:0000313" key="2">
    <source>
        <dbReference type="EMBL" id="MFD0786715.1"/>
    </source>
</evidence>
<comment type="similarity">
    <text evidence="1">Belongs to the peptidase S45 family.</text>
</comment>
<evidence type="ECO:0000256" key="1">
    <source>
        <dbReference type="ARBA" id="ARBA00006586"/>
    </source>
</evidence>
<organism evidence="2 3">
    <name type="scientific">Micromonospora azadirachtae</name>
    <dbReference type="NCBI Taxonomy" id="1970735"/>
    <lineage>
        <taxon>Bacteria</taxon>
        <taxon>Bacillati</taxon>
        <taxon>Actinomycetota</taxon>
        <taxon>Actinomycetes</taxon>
        <taxon>Micromonosporales</taxon>
        <taxon>Micromonosporaceae</taxon>
        <taxon>Micromonospora</taxon>
    </lineage>
</organism>
<dbReference type="SUPFAM" id="SSF56235">
    <property type="entry name" value="N-terminal nucleophile aminohydrolases (Ntn hydrolases)"/>
    <property type="match status" value="1"/>
</dbReference>
<dbReference type="InterPro" id="IPR002692">
    <property type="entry name" value="S45"/>
</dbReference>
<gene>
    <name evidence="2" type="ORF">ACFQZ8_22685</name>
</gene>
<sequence>MTRPSVRLGAAVAALGLIVTGLGTAPAGAHQRDRGYSAEIRRASYGVPHITAANFASLGFGVGHVQAEDNICVIAETAVTVNGERSRWFGASGPTDANVRSDLFYRKAMADRTVERMLDGRRDGVHAPSDEIRDLVRGFAAGYNSYLREIGVAKLTDPACRGRAWVRPLTELDVWRTSWASMVRAGSAAMLDGIVAAAPPDAT</sequence>
<accession>A0ABW3A712</accession>
<dbReference type="Gene3D" id="1.10.439.10">
    <property type="entry name" value="Penicillin Amidohydrolase, domain 1"/>
    <property type="match status" value="1"/>
</dbReference>
<dbReference type="Proteomes" id="UP001597053">
    <property type="component" value="Unassembled WGS sequence"/>
</dbReference>
<dbReference type="PANTHER" id="PTHR34218">
    <property type="entry name" value="PEPTIDASE S45 PENICILLIN AMIDASE"/>
    <property type="match status" value="1"/>
</dbReference>
<evidence type="ECO:0000313" key="3">
    <source>
        <dbReference type="Proteomes" id="UP001597053"/>
    </source>
</evidence>
<comment type="caution">
    <text evidence="2">The sequence shown here is derived from an EMBL/GenBank/DDBJ whole genome shotgun (WGS) entry which is preliminary data.</text>
</comment>
<name>A0ABW3A712_9ACTN</name>
<dbReference type="EMBL" id="JBHTHM010001525">
    <property type="protein sequence ID" value="MFD0786715.1"/>
    <property type="molecule type" value="Genomic_DNA"/>
</dbReference>